<dbReference type="GO" id="GO:0016491">
    <property type="term" value="F:oxidoreductase activity"/>
    <property type="evidence" value="ECO:0007669"/>
    <property type="project" value="UniProtKB-KW"/>
</dbReference>
<dbReference type="SUPFAM" id="SSF63380">
    <property type="entry name" value="Riboflavin synthase domain-like"/>
    <property type="match status" value="1"/>
</dbReference>
<feature type="transmembrane region" description="Helical" evidence="13">
    <location>
        <begin position="40"/>
        <end position="60"/>
    </location>
</feature>
<dbReference type="InterPro" id="IPR001709">
    <property type="entry name" value="Flavoprot_Pyr_Nucl_cyt_Rdtase"/>
</dbReference>
<evidence type="ECO:0000256" key="6">
    <source>
        <dbReference type="ARBA" id="ARBA00022723"/>
    </source>
</evidence>
<dbReference type="Pfam" id="PF00175">
    <property type="entry name" value="NAD_binding_1"/>
    <property type="match status" value="1"/>
</dbReference>
<feature type="transmembrane region" description="Helical" evidence="13">
    <location>
        <begin position="81"/>
        <end position="98"/>
    </location>
</feature>
<keyword evidence="3" id="KW-0285">Flavoprotein</keyword>
<dbReference type="AlphaFoldDB" id="A0A2S6I8N9"/>
<dbReference type="CDD" id="cd06198">
    <property type="entry name" value="FNR_like_3"/>
    <property type="match status" value="1"/>
</dbReference>
<proteinExistence type="predicted"/>
<evidence type="ECO:0000256" key="11">
    <source>
        <dbReference type="ARBA" id="ARBA00023014"/>
    </source>
</evidence>
<organism evidence="15 16">
    <name type="scientific">Neolewinella xylanilytica</name>
    <dbReference type="NCBI Taxonomy" id="1514080"/>
    <lineage>
        <taxon>Bacteria</taxon>
        <taxon>Pseudomonadati</taxon>
        <taxon>Bacteroidota</taxon>
        <taxon>Saprospiria</taxon>
        <taxon>Saprospirales</taxon>
        <taxon>Lewinellaceae</taxon>
        <taxon>Neolewinella</taxon>
    </lineage>
</organism>
<dbReference type="InterPro" id="IPR013130">
    <property type="entry name" value="Fe3_Rdtase_TM_dom"/>
</dbReference>
<dbReference type="SUPFAM" id="SSF52343">
    <property type="entry name" value="Ferredoxin reductase-like, C-terminal NADP-linked domain"/>
    <property type="match status" value="1"/>
</dbReference>
<feature type="domain" description="FAD-binding FR-type" evidence="14">
    <location>
        <begin position="203"/>
        <end position="304"/>
    </location>
</feature>
<gene>
    <name evidence="15" type="ORF">CLV84_0818</name>
</gene>
<evidence type="ECO:0000256" key="2">
    <source>
        <dbReference type="ARBA" id="ARBA00004141"/>
    </source>
</evidence>
<evidence type="ECO:0000313" key="15">
    <source>
        <dbReference type="EMBL" id="PPK87864.1"/>
    </source>
</evidence>
<reference evidence="15 16" key="1">
    <citation type="submission" date="2018-02" db="EMBL/GenBank/DDBJ databases">
        <title>Genomic Encyclopedia of Archaeal and Bacterial Type Strains, Phase II (KMG-II): from individual species to whole genera.</title>
        <authorList>
            <person name="Goeker M."/>
        </authorList>
    </citation>
    <scope>NUCLEOTIDE SEQUENCE [LARGE SCALE GENOMIC DNA]</scope>
    <source>
        <strain evidence="15 16">DSM 29526</strain>
    </source>
</reference>
<dbReference type="InterPro" id="IPR013112">
    <property type="entry name" value="FAD-bd_8"/>
</dbReference>
<dbReference type="Pfam" id="PF08022">
    <property type="entry name" value="FAD_binding_8"/>
    <property type="match status" value="1"/>
</dbReference>
<keyword evidence="4 13" id="KW-0812">Transmembrane</keyword>
<keyword evidence="7" id="KW-0274">FAD</keyword>
<evidence type="ECO:0000256" key="8">
    <source>
        <dbReference type="ARBA" id="ARBA00022989"/>
    </source>
</evidence>
<dbReference type="PRINTS" id="PR00371">
    <property type="entry name" value="FPNCR"/>
</dbReference>
<evidence type="ECO:0000256" key="4">
    <source>
        <dbReference type="ARBA" id="ARBA00022692"/>
    </source>
</evidence>
<dbReference type="EMBL" id="PTJC01000005">
    <property type="protein sequence ID" value="PPK87864.1"/>
    <property type="molecule type" value="Genomic_DNA"/>
</dbReference>
<evidence type="ECO:0000256" key="12">
    <source>
        <dbReference type="ARBA" id="ARBA00023136"/>
    </source>
</evidence>
<keyword evidence="12 13" id="KW-0472">Membrane</keyword>
<keyword evidence="5" id="KW-0001">2Fe-2S</keyword>
<dbReference type="PANTHER" id="PTHR47354">
    <property type="entry name" value="NADH OXIDOREDUCTASE HCR"/>
    <property type="match status" value="1"/>
</dbReference>
<dbReference type="InterPro" id="IPR017938">
    <property type="entry name" value="Riboflavin_synthase-like_b-brl"/>
</dbReference>
<comment type="subcellular location">
    <subcellularLocation>
        <location evidence="2">Membrane</location>
        <topology evidence="2">Multi-pass membrane protein</topology>
    </subcellularLocation>
</comment>
<keyword evidence="6" id="KW-0479">Metal-binding</keyword>
<accession>A0A2S6I8N9</accession>
<keyword evidence="9" id="KW-0560">Oxidoreductase</keyword>
<feature type="transmembrane region" description="Helical" evidence="13">
    <location>
        <begin position="7"/>
        <end position="28"/>
    </location>
</feature>
<evidence type="ECO:0000259" key="14">
    <source>
        <dbReference type="PROSITE" id="PS51384"/>
    </source>
</evidence>
<keyword evidence="16" id="KW-1185">Reference proteome</keyword>
<dbReference type="InterPro" id="IPR039261">
    <property type="entry name" value="FNR_nucleotide-bd"/>
</dbReference>
<comment type="cofactor">
    <cofactor evidence="1">
        <name>FAD</name>
        <dbReference type="ChEBI" id="CHEBI:57692"/>
    </cofactor>
</comment>
<dbReference type="GO" id="GO:0016020">
    <property type="term" value="C:membrane"/>
    <property type="evidence" value="ECO:0007669"/>
    <property type="project" value="UniProtKB-SubCell"/>
</dbReference>
<evidence type="ECO:0000313" key="16">
    <source>
        <dbReference type="Proteomes" id="UP000237662"/>
    </source>
</evidence>
<keyword evidence="8 13" id="KW-1133">Transmembrane helix</keyword>
<feature type="transmembrane region" description="Helical" evidence="13">
    <location>
        <begin position="148"/>
        <end position="172"/>
    </location>
</feature>
<dbReference type="InterPro" id="IPR001433">
    <property type="entry name" value="OxRdtase_FAD/NAD-bd"/>
</dbReference>
<keyword evidence="11" id="KW-0411">Iron-sulfur</keyword>
<evidence type="ECO:0000256" key="3">
    <source>
        <dbReference type="ARBA" id="ARBA00022630"/>
    </source>
</evidence>
<dbReference type="Pfam" id="PF01794">
    <property type="entry name" value="Ferric_reduct"/>
    <property type="match status" value="1"/>
</dbReference>
<dbReference type="OrthoDB" id="9801223at2"/>
<evidence type="ECO:0000256" key="7">
    <source>
        <dbReference type="ARBA" id="ARBA00022827"/>
    </source>
</evidence>
<sequence length="438" mass="48771">MNRTLIGVVWLSVYLFVVLAPIGLMLVPPVPTGRSFLVELSVALGFVGLTQIGIQFVLIGRFKPLTYPYGIDVVLKYHRQIAIVAMLLVLIHPVLLLIEHPARIVLFNPFGGTYASKFGILAVLLLIALAVTSVWRERLKIRYEHWRFVHTGLGILVLVFAQAHVSLAGLYINTLWKQILWLVSSVGLVSLIAYLRLIKPWLQQRRPWRIVGVRPEGGGTVNIDIEAVGHDGFRFHPGQFAWIKVGDSPFTLDEHPYSFASSAEKTTGLSFGVKALGDFSERLQQIDEGTTVYVDGPHGAFSIDRAQAPGYVFIAGGVGITPMMSFLNTLADRGDPRPILLIYSTNTEPELAYSEEIEALKDRLDLETVFVLDEPPHDWAAEEGKVTGDLLERRLPKDRFVRRFFVCGPGPMMTAVQEALLEHGVPQSHIYLEKFALA</sequence>
<keyword evidence="10" id="KW-0408">Iron</keyword>
<evidence type="ECO:0000256" key="9">
    <source>
        <dbReference type="ARBA" id="ARBA00023002"/>
    </source>
</evidence>
<dbReference type="InterPro" id="IPR017927">
    <property type="entry name" value="FAD-bd_FR_type"/>
</dbReference>
<protein>
    <submittedName>
        <fullName evidence="15">Putative ferric reductase</fullName>
    </submittedName>
</protein>
<dbReference type="SFLD" id="SFLDG01168">
    <property type="entry name" value="Ferric_reductase_subgroup_(FRE"/>
    <property type="match status" value="1"/>
</dbReference>
<dbReference type="InterPro" id="IPR050415">
    <property type="entry name" value="MRET"/>
</dbReference>
<dbReference type="PROSITE" id="PS51384">
    <property type="entry name" value="FAD_FR"/>
    <property type="match status" value="1"/>
</dbReference>
<dbReference type="Gene3D" id="2.40.30.10">
    <property type="entry name" value="Translation factors"/>
    <property type="match status" value="1"/>
</dbReference>
<dbReference type="GO" id="GO:0046872">
    <property type="term" value="F:metal ion binding"/>
    <property type="evidence" value="ECO:0007669"/>
    <property type="project" value="UniProtKB-KW"/>
</dbReference>
<comment type="caution">
    <text evidence="15">The sequence shown here is derived from an EMBL/GenBank/DDBJ whole genome shotgun (WGS) entry which is preliminary data.</text>
</comment>
<name>A0A2S6I8N9_9BACT</name>
<dbReference type="SFLD" id="SFLDS00052">
    <property type="entry name" value="Ferric_Reductase_Domain"/>
    <property type="match status" value="1"/>
</dbReference>
<feature type="transmembrane region" description="Helical" evidence="13">
    <location>
        <begin position="178"/>
        <end position="197"/>
    </location>
</feature>
<evidence type="ECO:0000256" key="1">
    <source>
        <dbReference type="ARBA" id="ARBA00001974"/>
    </source>
</evidence>
<evidence type="ECO:0000256" key="10">
    <source>
        <dbReference type="ARBA" id="ARBA00023004"/>
    </source>
</evidence>
<feature type="transmembrane region" description="Helical" evidence="13">
    <location>
        <begin position="118"/>
        <end position="136"/>
    </location>
</feature>
<dbReference type="RefSeq" id="WP_104418442.1">
    <property type="nucleotide sequence ID" value="NZ_PTJC01000005.1"/>
</dbReference>
<evidence type="ECO:0000256" key="5">
    <source>
        <dbReference type="ARBA" id="ARBA00022714"/>
    </source>
</evidence>
<dbReference type="Gene3D" id="3.40.50.80">
    <property type="entry name" value="Nucleotide-binding domain of ferredoxin-NADP reductase (FNR) module"/>
    <property type="match status" value="1"/>
</dbReference>
<dbReference type="PANTHER" id="PTHR47354:SF6">
    <property type="entry name" value="NADH OXIDOREDUCTASE HCR"/>
    <property type="match status" value="1"/>
</dbReference>
<dbReference type="PRINTS" id="PR00410">
    <property type="entry name" value="PHEHYDRXLASE"/>
</dbReference>
<evidence type="ECO:0000256" key="13">
    <source>
        <dbReference type="SAM" id="Phobius"/>
    </source>
</evidence>
<dbReference type="GO" id="GO:0051537">
    <property type="term" value="F:2 iron, 2 sulfur cluster binding"/>
    <property type="evidence" value="ECO:0007669"/>
    <property type="project" value="UniProtKB-KW"/>
</dbReference>
<dbReference type="Proteomes" id="UP000237662">
    <property type="component" value="Unassembled WGS sequence"/>
</dbReference>